<feature type="compositionally biased region" description="Low complexity" evidence="3">
    <location>
        <begin position="259"/>
        <end position="296"/>
    </location>
</feature>
<dbReference type="Gene3D" id="1.10.530.40">
    <property type="match status" value="1"/>
</dbReference>
<feature type="signal peptide" evidence="4">
    <location>
        <begin position="1"/>
        <end position="23"/>
    </location>
</feature>
<keyword evidence="1" id="KW-0929">Antimicrobial</keyword>
<evidence type="ECO:0000313" key="5">
    <source>
        <dbReference type="EMBL" id="EAR88612.1"/>
    </source>
</evidence>
<feature type="region of interest" description="Disordered" evidence="3">
    <location>
        <begin position="256"/>
        <end position="366"/>
    </location>
</feature>
<evidence type="ECO:0000313" key="6">
    <source>
        <dbReference type="Proteomes" id="UP000009168"/>
    </source>
</evidence>
<gene>
    <name evidence="5" type="ORF">TTHERM_00185860</name>
</gene>
<keyword evidence="5" id="KW-0812">Transmembrane</keyword>
<evidence type="ECO:0000256" key="2">
    <source>
        <dbReference type="ARBA" id="ARBA00022638"/>
    </source>
</evidence>
<sequence length="386" mass="41496">MMKNKFYLILVLSYLFIGINTQAATTGDQDCNLKSIEETILDVEGGCRCAYTNISGQKLIGVGYNLNTQRQQQNLQQMLSLDSDSLNNIVSGNQPLTTDQILQLLTSSADVAVSDLQTIFTNYQTTPAIVQMALVRIYYDLTLSGLKLLTGFIDQIQAKNYDQAAVLLQYTDTSKSKQTSYCQQQTTSCTLNAKLIGECYDEELTAAQAQNTNVSTVPPTPDNASLKNLLISALQASTCNYVGSCTLPKSGGLGGGLGKSKNQQTIQPTQQSQDKTDQSASNSSSGASTSQNSQQSTDKDDQTTSTDKDAQTTSTDNDAQTTSTDSSTDSKNSTTSKKKKPSNKSVKNSSSSDSTENPSTTDSKTIGNILSNFISLTSLLMIIFLI</sequence>
<dbReference type="Proteomes" id="UP000009168">
    <property type="component" value="Unassembled WGS sequence"/>
</dbReference>
<dbReference type="InterPro" id="IPR052619">
    <property type="entry name" value="Phage_lysozyme-like"/>
</dbReference>
<dbReference type="EMBL" id="GG662840">
    <property type="protein sequence ID" value="EAR88612.1"/>
    <property type="molecule type" value="Genomic_DNA"/>
</dbReference>
<evidence type="ECO:0000256" key="4">
    <source>
        <dbReference type="SAM" id="SignalP"/>
    </source>
</evidence>
<dbReference type="GO" id="GO:0042742">
    <property type="term" value="P:defense response to bacterium"/>
    <property type="evidence" value="ECO:0007669"/>
    <property type="project" value="UniProtKB-KW"/>
</dbReference>
<reference evidence="6" key="1">
    <citation type="journal article" date="2006" name="PLoS Biol.">
        <title>Macronuclear genome sequence of the ciliate Tetrahymena thermophila, a model eukaryote.</title>
        <authorList>
            <person name="Eisen J.A."/>
            <person name="Coyne R.S."/>
            <person name="Wu M."/>
            <person name="Wu D."/>
            <person name="Thiagarajan M."/>
            <person name="Wortman J.R."/>
            <person name="Badger J.H."/>
            <person name="Ren Q."/>
            <person name="Amedeo P."/>
            <person name="Jones K.M."/>
            <person name="Tallon L.J."/>
            <person name="Delcher A.L."/>
            <person name="Salzberg S.L."/>
            <person name="Silva J.C."/>
            <person name="Haas B.J."/>
            <person name="Majoros W.H."/>
            <person name="Farzad M."/>
            <person name="Carlton J.M."/>
            <person name="Smith R.K. Jr."/>
            <person name="Garg J."/>
            <person name="Pearlman R.E."/>
            <person name="Karrer K.M."/>
            <person name="Sun L."/>
            <person name="Manning G."/>
            <person name="Elde N.C."/>
            <person name="Turkewitz A.P."/>
            <person name="Asai D.J."/>
            <person name="Wilkes D.E."/>
            <person name="Wang Y."/>
            <person name="Cai H."/>
            <person name="Collins K."/>
            <person name="Stewart B.A."/>
            <person name="Lee S.R."/>
            <person name="Wilamowska K."/>
            <person name="Weinberg Z."/>
            <person name="Ruzzo W.L."/>
            <person name="Wloga D."/>
            <person name="Gaertig J."/>
            <person name="Frankel J."/>
            <person name="Tsao C.-C."/>
            <person name="Gorovsky M.A."/>
            <person name="Keeling P.J."/>
            <person name="Waller R.F."/>
            <person name="Patron N.J."/>
            <person name="Cherry J.M."/>
            <person name="Stover N.A."/>
            <person name="Krieger C.J."/>
            <person name="del Toro C."/>
            <person name="Ryder H.F."/>
            <person name="Williamson S.C."/>
            <person name="Barbeau R.A."/>
            <person name="Hamilton E.P."/>
            <person name="Orias E."/>
        </authorList>
    </citation>
    <scope>NUCLEOTIDE SEQUENCE [LARGE SCALE GENOMIC DNA]</scope>
    <source>
        <strain evidence="6">SB210</strain>
    </source>
</reference>
<dbReference type="KEGG" id="tet:TTHERM_00185860"/>
<keyword evidence="4" id="KW-0732">Signal</keyword>
<dbReference type="PANTHER" id="PTHR37406">
    <property type="entry name" value="T4-TYPE LYSOZYME 1-RELATED"/>
    <property type="match status" value="1"/>
</dbReference>
<feature type="chain" id="PRO_5004201282" evidence="4">
    <location>
        <begin position="24"/>
        <end position="386"/>
    </location>
</feature>
<dbReference type="AlphaFoldDB" id="Q22T26"/>
<dbReference type="GO" id="GO:0031640">
    <property type="term" value="P:killing of cells of another organism"/>
    <property type="evidence" value="ECO:0007669"/>
    <property type="project" value="UniProtKB-KW"/>
</dbReference>
<dbReference type="PANTHER" id="PTHR37406:SF1">
    <property type="entry name" value="T4-TYPE LYSOZYME 1-RELATED"/>
    <property type="match status" value="1"/>
</dbReference>
<keyword evidence="5" id="KW-0472">Membrane</keyword>
<feature type="compositionally biased region" description="Basic and acidic residues" evidence="3">
    <location>
        <begin position="297"/>
        <end position="310"/>
    </location>
</feature>
<evidence type="ECO:0000256" key="1">
    <source>
        <dbReference type="ARBA" id="ARBA00022529"/>
    </source>
</evidence>
<keyword evidence="6" id="KW-1185">Reference proteome</keyword>
<dbReference type="SUPFAM" id="SSF53955">
    <property type="entry name" value="Lysozyme-like"/>
    <property type="match status" value="1"/>
</dbReference>
<dbReference type="HOGENOM" id="CLU_716670_0_0_1"/>
<dbReference type="RefSeq" id="XP_001008857.1">
    <property type="nucleotide sequence ID" value="XM_001008857.3"/>
</dbReference>
<name>Q22T26_TETTS</name>
<dbReference type="InterPro" id="IPR023346">
    <property type="entry name" value="Lysozyme-like_dom_sf"/>
</dbReference>
<proteinExistence type="predicted"/>
<accession>Q22T26</accession>
<dbReference type="InParanoid" id="Q22T26"/>
<organism evidence="5 6">
    <name type="scientific">Tetrahymena thermophila (strain SB210)</name>
    <dbReference type="NCBI Taxonomy" id="312017"/>
    <lineage>
        <taxon>Eukaryota</taxon>
        <taxon>Sar</taxon>
        <taxon>Alveolata</taxon>
        <taxon>Ciliophora</taxon>
        <taxon>Intramacronucleata</taxon>
        <taxon>Oligohymenophorea</taxon>
        <taxon>Hymenostomatida</taxon>
        <taxon>Tetrahymenina</taxon>
        <taxon>Tetrahymenidae</taxon>
        <taxon>Tetrahymena</taxon>
    </lineage>
</organism>
<feature type="compositionally biased region" description="Low complexity" evidence="3">
    <location>
        <begin position="343"/>
        <end position="363"/>
    </location>
</feature>
<protein>
    <submittedName>
        <fullName evidence="5">Transmembrane protein, putative</fullName>
    </submittedName>
</protein>
<evidence type="ECO:0000256" key="3">
    <source>
        <dbReference type="SAM" id="MobiDB-lite"/>
    </source>
</evidence>
<keyword evidence="2" id="KW-0081">Bacteriolytic enzyme</keyword>
<feature type="compositionally biased region" description="Low complexity" evidence="3">
    <location>
        <begin position="311"/>
        <end position="335"/>
    </location>
</feature>
<dbReference type="GO" id="GO:0003796">
    <property type="term" value="F:lysozyme activity"/>
    <property type="evidence" value="ECO:0007669"/>
    <property type="project" value="InterPro"/>
</dbReference>
<dbReference type="GeneID" id="7844324"/>
<dbReference type="InterPro" id="IPR023347">
    <property type="entry name" value="Lysozyme_dom_sf"/>
</dbReference>